<keyword evidence="1" id="KW-0479">Metal-binding</keyword>
<evidence type="ECO:0000259" key="3">
    <source>
        <dbReference type="PROSITE" id="PS51915"/>
    </source>
</evidence>
<dbReference type="AlphaFoldDB" id="A0A9P0TJU4"/>
<evidence type="ECO:0000313" key="4">
    <source>
        <dbReference type="EMBL" id="CAH4031270.1"/>
    </source>
</evidence>
<dbReference type="EMBL" id="CALOZG010000013">
    <property type="protein sequence ID" value="CAH4031270.1"/>
    <property type="molecule type" value="Genomic_DNA"/>
</dbReference>
<dbReference type="Pfam" id="PF07776">
    <property type="entry name" value="zf-AD"/>
    <property type="match status" value="1"/>
</dbReference>
<comment type="caution">
    <text evidence="4">The sequence shown here is derived from an EMBL/GenBank/DDBJ whole genome shotgun (WGS) entry which is preliminary data.</text>
</comment>
<dbReference type="Pfam" id="PF13912">
    <property type="entry name" value="zf-C2H2_6"/>
    <property type="match status" value="2"/>
</dbReference>
<keyword evidence="5" id="KW-1185">Reference proteome</keyword>
<feature type="domain" description="ZAD" evidence="3">
    <location>
        <begin position="15"/>
        <end position="85"/>
    </location>
</feature>
<dbReference type="PROSITE" id="PS00028">
    <property type="entry name" value="ZINC_FINGER_C2H2_1"/>
    <property type="match status" value="1"/>
</dbReference>
<protein>
    <recommendedName>
        <fullName evidence="3">ZAD domain-containing protein</fullName>
    </recommendedName>
</protein>
<dbReference type="Gene3D" id="3.30.160.60">
    <property type="entry name" value="Classic Zinc Finger"/>
    <property type="match status" value="1"/>
</dbReference>
<organism evidence="4 5">
    <name type="scientific">Pieris brassicae</name>
    <name type="common">White butterfly</name>
    <name type="synonym">Large white butterfly</name>
    <dbReference type="NCBI Taxonomy" id="7116"/>
    <lineage>
        <taxon>Eukaryota</taxon>
        <taxon>Metazoa</taxon>
        <taxon>Ecdysozoa</taxon>
        <taxon>Arthropoda</taxon>
        <taxon>Hexapoda</taxon>
        <taxon>Insecta</taxon>
        <taxon>Pterygota</taxon>
        <taxon>Neoptera</taxon>
        <taxon>Endopterygota</taxon>
        <taxon>Lepidoptera</taxon>
        <taxon>Glossata</taxon>
        <taxon>Ditrysia</taxon>
        <taxon>Papilionoidea</taxon>
        <taxon>Pieridae</taxon>
        <taxon>Pierinae</taxon>
        <taxon>Pieris</taxon>
    </lineage>
</organism>
<gene>
    <name evidence="4" type="ORF">PIBRA_LOCUS7812</name>
</gene>
<evidence type="ECO:0000256" key="2">
    <source>
        <dbReference type="SAM" id="MobiDB-lite"/>
    </source>
</evidence>
<feature type="binding site" evidence="1">
    <location>
        <position position="58"/>
    </location>
    <ligand>
        <name>Zn(2+)</name>
        <dbReference type="ChEBI" id="CHEBI:29105"/>
    </ligand>
</feature>
<dbReference type="GO" id="GO:0008270">
    <property type="term" value="F:zinc ion binding"/>
    <property type="evidence" value="ECO:0007669"/>
    <property type="project" value="UniProtKB-UniRule"/>
</dbReference>
<dbReference type="InterPro" id="IPR012934">
    <property type="entry name" value="Znf_AD"/>
</dbReference>
<feature type="binding site" evidence="1">
    <location>
        <position position="20"/>
    </location>
    <ligand>
        <name>Zn(2+)</name>
        <dbReference type="ChEBI" id="CHEBI:29105"/>
    </ligand>
</feature>
<dbReference type="PROSITE" id="PS51915">
    <property type="entry name" value="ZAD"/>
    <property type="match status" value="1"/>
</dbReference>
<dbReference type="SUPFAM" id="SSF57716">
    <property type="entry name" value="Glucocorticoid receptor-like (DNA-binding domain)"/>
    <property type="match status" value="1"/>
</dbReference>
<dbReference type="SMART" id="SM00355">
    <property type="entry name" value="ZnF_C2H2"/>
    <property type="match status" value="3"/>
</dbReference>
<keyword evidence="1" id="KW-0862">Zinc</keyword>
<name>A0A9P0TJU4_PIEBR</name>
<dbReference type="GO" id="GO:0005634">
    <property type="term" value="C:nucleus"/>
    <property type="evidence" value="ECO:0007669"/>
    <property type="project" value="InterPro"/>
</dbReference>
<evidence type="ECO:0000313" key="5">
    <source>
        <dbReference type="Proteomes" id="UP001152562"/>
    </source>
</evidence>
<feature type="compositionally biased region" description="Polar residues" evidence="2">
    <location>
        <begin position="134"/>
        <end position="143"/>
    </location>
</feature>
<feature type="binding site" evidence="1">
    <location>
        <position position="17"/>
    </location>
    <ligand>
        <name>Zn(2+)</name>
        <dbReference type="ChEBI" id="CHEBI:29105"/>
    </ligand>
</feature>
<feature type="binding site" evidence="1">
    <location>
        <position position="61"/>
    </location>
    <ligand>
        <name>Zn(2+)</name>
        <dbReference type="ChEBI" id="CHEBI:29105"/>
    </ligand>
</feature>
<proteinExistence type="predicted"/>
<keyword evidence="1" id="KW-0863">Zinc-finger</keyword>
<dbReference type="Gene3D" id="3.40.1800.20">
    <property type="match status" value="1"/>
</dbReference>
<dbReference type="InterPro" id="IPR013087">
    <property type="entry name" value="Znf_C2H2_type"/>
</dbReference>
<feature type="region of interest" description="Disordered" evidence="2">
    <location>
        <begin position="118"/>
        <end position="144"/>
    </location>
</feature>
<accession>A0A9P0TJU4</accession>
<reference evidence="4" key="1">
    <citation type="submission" date="2022-05" db="EMBL/GenBank/DDBJ databases">
        <authorList>
            <person name="Okamura Y."/>
        </authorList>
    </citation>
    <scope>NUCLEOTIDE SEQUENCE</scope>
</reference>
<evidence type="ECO:0000256" key="1">
    <source>
        <dbReference type="PROSITE-ProRule" id="PRU01263"/>
    </source>
</evidence>
<dbReference type="SMART" id="SM00868">
    <property type="entry name" value="zf-AD"/>
    <property type="match status" value="1"/>
</dbReference>
<dbReference type="Proteomes" id="UP001152562">
    <property type="component" value="Unassembled WGS sequence"/>
</dbReference>
<sequence length="452" mass="52375">MNDFATLEKTIVRELSCRLCLCNDVIKLKPLSAEVKRKIKKLYDIVIHTDDCLPKAICHDCLQQISNAYIYAVKVERTQKFLEFHRNKKNEDKQPNEIKNYSLINELSARNLEHASTELKTVSNPTTPPKPAEITTTELQQGDTKLAKPKQVKKQSPSDMKYLEAMPLEEFAEVEKLDKSLLNSTTSANKSPSPTHEKRIVEDELEQDVLDPIVIIDGRPAKQGHALDMQITLFYKMECCICHETGFHFRSLMKHYKDRHGVPGYVTCCDKKFHYFYPKKIIEHMAFHLQPNIFMCVLTFIFKDESIAEPKNYTPYFRCKSCHQNFQTSQELTEHQTNGGRSEGKILCPRCSERYPTYRELGAHLLTHRADKLQCDYCGKTLKHHHRKKTVNHMEDVILCSQCVRTLKNIEKQERDIKEKVKAKSVDTLTLQKYQKFRQAMGLSADEEASSD</sequence>